<dbReference type="EMBL" id="BAAAPM010000008">
    <property type="protein sequence ID" value="GAA1733604.1"/>
    <property type="molecule type" value="Genomic_DNA"/>
</dbReference>
<feature type="region of interest" description="Disordered" evidence="5">
    <location>
        <begin position="907"/>
        <end position="927"/>
    </location>
</feature>
<dbReference type="CDD" id="cd07185">
    <property type="entry name" value="OmpA_C-like"/>
    <property type="match status" value="1"/>
</dbReference>
<gene>
    <name evidence="7" type="ORF">GCM10009809_31230</name>
</gene>
<evidence type="ECO:0000256" key="5">
    <source>
        <dbReference type="SAM" id="MobiDB-lite"/>
    </source>
</evidence>
<dbReference type="InterPro" id="IPR006664">
    <property type="entry name" value="OMP_bac"/>
</dbReference>
<dbReference type="SUPFAM" id="SSF103088">
    <property type="entry name" value="OmpA-like"/>
    <property type="match status" value="1"/>
</dbReference>
<feature type="domain" description="OmpA-like" evidence="6">
    <location>
        <begin position="237"/>
        <end position="355"/>
    </location>
</feature>
<name>A0ABP4VPG7_9MICO</name>
<dbReference type="Proteomes" id="UP001501138">
    <property type="component" value="Unassembled WGS sequence"/>
</dbReference>
<dbReference type="InterPro" id="IPR002477">
    <property type="entry name" value="Peptidoglycan-bd-like"/>
</dbReference>
<evidence type="ECO:0000259" key="6">
    <source>
        <dbReference type="PROSITE" id="PS51123"/>
    </source>
</evidence>
<keyword evidence="2 4" id="KW-0472">Membrane</keyword>
<feature type="region of interest" description="Disordered" evidence="5">
    <location>
        <begin position="1195"/>
        <end position="1220"/>
    </location>
</feature>
<dbReference type="InterPro" id="IPR036737">
    <property type="entry name" value="OmpA-like_sf"/>
</dbReference>
<organism evidence="7 8">
    <name type="scientific">Isoptericola hypogeus</name>
    <dbReference type="NCBI Taxonomy" id="300179"/>
    <lineage>
        <taxon>Bacteria</taxon>
        <taxon>Bacillati</taxon>
        <taxon>Actinomycetota</taxon>
        <taxon>Actinomycetes</taxon>
        <taxon>Micrococcales</taxon>
        <taxon>Promicromonosporaceae</taxon>
        <taxon>Isoptericola</taxon>
    </lineage>
</organism>
<dbReference type="InterPro" id="IPR006665">
    <property type="entry name" value="OmpA-like"/>
</dbReference>
<dbReference type="PRINTS" id="PR01021">
    <property type="entry name" value="OMPADOMAIN"/>
</dbReference>
<dbReference type="PANTHER" id="PTHR30329">
    <property type="entry name" value="STATOR ELEMENT OF FLAGELLAR MOTOR COMPLEX"/>
    <property type="match status" value="1"/>
</dbReference>
<dbReference type="InterPro" id="IPR036366">
    <property type="entry name" value="PGBDSf"/>
</dbReference>
<evidence type="ECO:0000256" key="3">
    <source>
        <dbReference type="ARBA" id="ARBA00023237"/>
    </source>
</evidence>
<feature type="region of interest" description="Disordered" evidence="5">
    <location>
        <begin position="165"/>
        <end position="184"/>
    </location>
</feature>
<keyword evidence="3" id="KW-0998">Cell outer membrane</keyword>
<evidence type="ECO:0000313" key="8">
    <source>
        <dbReference type="Proteomes" id="UP001501138"/>
    </source>
</evidence>
<comment type="subcellular location">
    <subcellularLocation>
        <location evidence="1">Cell outer membrane</location>
    </subcellularLocation>
</comment>
<comment type="caution">
    <text evidence="7">The sequence shown here is derived from an EMBL/GenBank/DDBJ whole genome shotgun (WGS) entry which is preliminary data.</text>
</comment>
<dbReference type="Gene3D" id="1.10.101.10">
    <property type="entry name" value="PGBD-like superfamily/PGBD"/>
    <property type="match status" value="1"/>
</dbReference>
<dbReference type="PROSITE" id="PS51123">
    <property type="entry name" value="OMPA_2"/>
    <property type="match status" value="1"/>
</dbReference>
<evidence type="ECO:0000256" key="4">
    <source>
        <dbReference type="PROSITE-ProRule" id="PRU00473"/>
    </source>
</evidence>
<evidence type="ECO:0000256" key="1">
    <source>
        <dbReference type="ARBA" id="ARBA00004442"/>
    </source>
</evidence>
<dbReference type="Gene3D" id="3.30.1330.60">
    <property type="entry name" value="OmpA-like domain"/>
    <property type="match status" value="1"/>
</dbReference>
<dbReference type="InterPro" id="IPR036365">
    <property type="entry name" value="PGBD-like_sf"/>
</dbReference>
<dbReference type="InterPro" id="IPR050330">
    <property type="entry name" value="Bact_OuterMem_StrucFunc"/>
</dbReference>
<sequence length="1352" mass="140846">MRPMLGDLELEQVQVVDADEDQVVTRHRVPGLEGDFLQDLGRRGARVRLTGILSAPDVASSLKELRARFHAGDPVPFVSDITGATAVDRVLVERMDVRELAGRPAVFEYGLDLRELTEATPVDEREVVIPPPPPPPVTEGRLAVTVEVEGDPAFDMDRVKVTVAGTPADPADTFPGELTTRTRPDTWLEDPFPAGAYTLTALVDDTRTPTGAREVLTGSAPAVVREGELTQVRIVLRRGSRVATVYAVTFHFDSAFLEPCERHVLRQVVEHAKAHPEAHLLVVGHTDKAGSDEYNQSLSERRGRAVFAMLTAASQRARSVAEWDALRRARPAGTVVTVADTWGTREIQHMLQALGRFRGNVGKDPELTDAAVRAFQADHGLVPDGVVGDATWPVLVGEYLDDEPLDLPVASLLANRDDAGCDSGPLRWLGCGEQDPVKNVPTAWRPNRRVELMFVHEDRMPTPVPRPRTLDLVPDGAGGGGWCLDDGTATAVDAFVVPWDQPCPTNPPGAGGAPPANRPWCRTAAEQGSFTVAGRITFEDGTPFADRPHVLQAGDGEYLGGEVLVAGAQRAGTPIPARTAADGAFTFPGAPPQKPPGWFVLSVDGPFLLRRRDQTIADVTGNAVCLRLDGSAPADVVVVDRAVASVQPGLTAPDVVVVRKPHTSPARRPVRLTVSGPFTGSGRLDRSSDRVRIFDAAAGGTELTFDGADNVFDAARLVTGVTLFAEGGAASGAVGDVTLTLQLTVGGTPGLSASAVLTAVELFCDLHASRTAVGVDPAPLSEAAKIDPGRFVQVQDAGNHAGRAMLTVRQARPADFAGTLVLAALDARTRVFAAADEVAAPGQAPVALPNLLPNAGIAAGGTRFWVEGTGVSAALRDTVLQLGIDGVEPDGDRVQLTVAELRDLTVTIPGTPPRTARAVPPPPNGPTPPHVVPAAPAAPVPADFDENPRVNPAVPLFEGSVQAADPVRLAVTVRPAGVPVLWGAQRAAGLPAADGGDDAAAIVALHAAAAPTVTPDPGNALAATLLADNTGTFHVRAFVDGNGNGGYDHRIDREPSIVRNVVLGRATLSLDSSVATAANFAVTPAANNGIQVRSGVFSIAAPGTAAIHLVAQVDVVTGGAVGRRDVTRFFGSWTNGIIDATSFSPTFTDPTTAPPTVHPAPFVFASNGGAATGPGGELQPGDPAPAILAPPLLDTGRVGGGSGGETSSLTSSRIRPPRAPQALGERWIVEAVDSPGITIDGRHPVVAAARVTRFVLRIRFDAHLTLWTNATAASGATGDPADRLYAVVERVVWSLDGTWTIDPATGAIAVVAPPASTITARTPLTPAVAAAATGVEVRPPTALNTLVQDARA</sequence>
<dbReference type="SUPFAM" id="SSF47090">
    <property type="entry name" value="PGBD-like"/>
    <property type="match status" value="1"/>
</dbReference>
<dbReference type="Pfam" id="PF00691">
    <property type="entry name" value="OmpA"/>
    <property type="match status" value="1"/>
</dbReference>
<proteinExistence type="predicted"/>
<accession>A0ABP4VPG7</accession>
<evidence type="ECO:0000313" key="7">
    <source>
        <dbReference type="EMBL" id="GAA1733604.1"/>
    </source>
</evidence>
<reference evidence="8" key="1">
    <citation type="journal article" date="2019" name="Int. J. Syst. Evol. Microbiol.">
        <title>The Global Catalogue of Microorganisms (GCM) 10K type strain sequencing project: providing services to taxonomists for standard genome sequencing and annotation.</title>
        <authorList>
            <consortium name="The Broad Institute Genomics Platform"/>
            <consortium name="The Broad Institute Genome Sequencing Center for Infectious Disease"/>
            <person name="Wu L."/>
            <person name="Ma J."/>
        </authorList>
    </citation>
    <scope>NUCLEOTIDE SEQUENCE [LARGE SCALE GENOMIC DNA]</scope>
    <source>
        <strain evidence="8">JCM 15589</strain>
    </source>
</reference>
<keyword evidence="8" id="KW-1185">Reference proteome</keyword>
<dbReference type="PANTHER" id="PTHR30329:SF21">
    <property type="entry name" value="LIPOPROTEIN YIAD-RELATED"/>
    <property type="match status" value="1"/>
</dbReference>
<protein>
    <recommendedName>
        <fullName evidence="6">OmpA-like domain-containing protein</fullName>
    </recommendedName>
</protein>
<evidence type="ECO:0000256" key="2">
    <source>
        <dbReference type="ARBA" id="ARBA00023136"/>
    </source>
</evidence>
<dbReference type="Pfam" id="PF01471">
    <property type="entry name" value="PG_binding_1"/>
    <property type="match status" value="1"/>
</dbReference>